<keyword evidence="4" id="KW-0966">Cell projection</keyword>
<comment type="subcellular location">
    <subcellularLocation>
        <location evidence="1">Cell projection</location>
    </subcellularLocation>
</comment>
<dbReference type="Pfam" id="PF10409">
    <property type="entry name" value="PTEN_C2"/>
    <property type="match status" value="1"/>
</dbReference>
<evidence type="ECO:0000256" key="4">
    <source>
        <dbReference type="ARBA" id="ARBA00023273"/>
    </source>
</evidence>
<evidence type="ECO:0000313" key="11">
    <source>
        <dbReference type="Proteomes" id="UP000241769"/>
    </source>
</evidence>
<dbReference type="GO" id="GO:0051896">
    <property type="term" value="P:regulation of phosphatidylinositol 3-kinase/protein kinase B signal transduction"/>
    <property type="evidence" value="ECO:0007669"/>
    <property type="project" value="TreeGrafter"/>
</dbReference>
<dbReference type="GO" id="GO:0005829">
    <property type="term" value="C:cytosol"/>
    <property type="evidence" value="ECO:0007669"/>
    <property type="project" value="TreeGrafter"/>
</dbReference>
<feature type="region of interest" description="Disordered" evidence="5">
    <location>
        <begin position="383"/>
        <end position="439"/>
    </location>
</feature>
<dbReference type="PROSITE" id="PS50056">
    <property type="entry name" value="TYR_PHOSPHATASE_2"/>
    <property type="match status" value="1"/>
</dbReference>
<dbReference type="PROSITE" id="PS00383">
    <property type="entry name" value="TYR_PHOSPHATASE_1"/>
    <property type="match status" value="1"/>
</dbReference>
<keyword evidence="3" id="KW-0378">Hydrolase</keyword>
<gene>
    <name evidence="10" type="ORF">PROFUN_08507</name>
</gene>
<evidence type="ECO:0000256" key="3">
    <source>
        <dbReference type="ARBA" id="ARBA00022801"/>
    </source>
</evidence>
<dbReference type="InterPro" id="IPR003595">
    <property type="entry name" value="Tyr_Pase_cat"/>
</dbReference>
<dbReference type="InterPro" id="IPR029023">
    <property type="entry name" value="Tensin_phosphatase"/>
</dbReference>
<accession>A0A2P6NJA8</accession>
<evidence type="ECO:0000259" key="8">
    <source>
        <dbReference type="PROSITE" id="PS51181"/>
    </source>
</evidence>
<dbReference type="PROSITE" id="PS51181">
    <property type="entry name" value="PPASE_TENSIN"/>
    <property type="match status" value="1"/>
</dbReference>
<dbReference type="InterPro" id="IPR035892">
    <property type="entry name" value="C2_domain_sf"/>
</dbReference>
<feature type="domain" description="Tyrosine specific protein phosphatases" evidence="7">
    <location>
        <begin position="118"/>
        <end position="192"/>
    </location>
</feature>
<dbReference type="GO" id="GO:0043491">
    <property type="term" value="P:phosphatidylinositol 3-kinase/protein kinase B signal transduction"/>
    <property type="evidence" value="ECO:0007669"/>
    <property type="project" value="TreeGrafter"/>
</dbReference>
<dbReference type="EMBL" id="MDYQ01000070">
    <property type="protein sequence ID" value="PRP84045.1"/>
    <property type="molecule type" value="Genomic_DNA"/>
</dbReference>
<dbReference type="InterPro" id="IPR029021">
    <property type="entry name" value="Prot-tyrosine_phosphatase-like"/>
</dbReference>
<dbReference type="GO" id="GO:0004725">
    <property type="term" value="F:protein tyrosine phosphatase activity"/>
    <property type="evidence" value="ECO:0007669"/>
    <property type="project" value="InterPro"/>
</dbReference>
<feature type="domain" description="Tyrosine-protein phosphatase" evidence="6">
    <location>
        <begin position="106"/>
        <end position="155"/>
    </location>
</feature>
<dbReference type="Proteomes" id="UP000241769">
    <property type="component" value="Unassembled WGS sequence"/>
</dbReference>
<dbReference type="InterPro" id="IPR051281">
    <property type="entry name" value="Dual-spec_lipid-protein_phosph"/>
</dbReference>
<evidence type="ECO:0000259" key="6">
    <source>
        <dbReference type="PROSITE" id="PS50055"/>
    </source>
</evidence>
<dbReference type="PANTHER" id="PTHR12305:SF84">
    <property type="entry name" value="PHOSPHATIDYLINOSITOL 3,4,5-TRISPHOSPHATE 3-PHOSPHATASE AND DUAL-SPECIFICITY PROTEIN PHOSPHATASE PTEN"/>
    <property type="match status" value="1"/>
</dbReference>
<name>A0A2P6NJA8_9EUKA</name>
<reference evidence="10 11" key="1">
    <citation type="journal article" date="2018" name="Genome Biol. Evol.">
        <title>Multiple Roots of Fruiting Body Formation in Amoebozoa.</title>
        <authorList>
            <person name="Hillmann F."/>
            <person name="Forbes G."/>
            <person name="Novohradska S."/>
            <person name="Ferling I."/>
            <person name="Riege K."/>
            <person name="Groth M."/>
            <person name="Westermann M."/>
            <person name="Marz M."/>
            <person name="Spaller T."/>
            <person name="Winckler T."/>
            <person name="Schaap P."/>
            <person name="Glockner G."/>
        </authorList>
    </citation>
    <scope>NUCLEOTIDE SEQUENCE [LARGE SCALE GENOMIC DNA]</scope>
    <source>
        <strain evidence="10 11">Jena</strain>
    </source>
</reference>
<dbReference type="InParanoid" id="A0A2P6NJA8"/>
<evidence type="ECO:0000256" key="1">
    <source>
        <dbReference type="ARBA" id="ARBA00004316"/>
    </source>
</evidence>
<dbReference type="GO" id="GO:0016314">
    <property type="term" value="F:phosphatidylinositol-3,4,5-trisphosphate 3-phosphatase activity"/>
    <property type="evidence" value="ECO:0007669"/>
    <property type="project" value="TreeGrafter"/>
</dbReference>
<dbReference type="PROSITE" id="PS50055">
    <property type="entry name" value="TYR_PHOSPHATASE_PTP"/>
    <property type="match status" value="1"/>
</dbReference>
<dbReference type="InterPro" id="IPR016130">
    <property type="entry name" value="Tyr_Pase_AS"/>
</dbReference>
<dbReference type="InterPro" id="IPR000387">
    <property type="entry name" value="Tyr_Pase_dom"/>
</dbReference>
<keyword evidence="11" id="KW-1185">Reference proteome</keyword>
<dbReference type="GO" id="GO:0046856">
    <property type="term" value="P:phosphatidylinositol dephosphorylation"/>
    <property type="evidence" value="ECO:0007669"/>
    <property type="project" value="TreeGrafter"/>
</dbReference>
<dbReference type="SUPFAM" id="SSF52799">
    <property type="entry name" value="(Phosphotyrosine protein) phosphatases II"/>
    <property type="match status" value="1"/>
</dbReference>
<evidence type="ECO:0000259" key="7">
    <source>
        <dbReference type="PROSITE" id="PS50056"/>
    </source>
</evidence>
<protein>
    <submittedName>
        <fullName evidence="10">Uncharacterized protein</fullName>
    </submittedName>
</protein>
<feature type="compositionally biased region" description="Pro residues" evidence="5">
    <location>
        <begin position="417"/>
        <end position="430"/>
    </location>
</feature>
<dbReference type="SMART" id="SM01326">
    <property type="entry name" value="PTEN_C2"/>
    <property type="match status" value="1"/>
</dbReference>
<dbReference type="SUPFAM" id="SSF49562">
    <property type="entry name" value="C2 domain (Calcium/lipid-binding domain, CaLB)"/>
    <property type="match status" value="1"/>
</dbReference>
<dbReference type="GO" id="GO:0003676">
    <property type="term" value="F:nucleic acid binding"/>
    <property type="evidence" value="ECO:0007669"/>
    <property type="project" value="InterPro"/>
</dbReference>
<evidence type="ECO:0000313" key="10">
    <source>
        <dbReference type="EMBL" id="PRP84045.1"/>
    </source>
</evidence>
<dbReference type="SMART" id="SM00404">
    <property type="entry name" value="PTPc_motif"/>
    <property type="match status" value="1"/>
</dbReference>
<dbReference type="CDD" id="cd14497">
    <property type="entry name" value="PTP_PTEN-like"/>
    <property type="match status" value="1"/>
</dbReference>
<evidence type="ECO:0000259" key="9">
    <source>
        <dbReference type="PROSITE" id="PS51182"/>
    </source>
</evidence>
<dbReference type="InterPro" id="IPR035979">
    <property type="entry name" value="RBD_domain_sf"/>
</dbReference>
<dbReference type="AlphaFoldDB" id="A0A2P6NJA8"/>
<dbReference type="InterPro" id="IPR014020">
    <property type="entry name" value="Tensin_C2-dom"/>
</dbReference>
<sequence length="544" mass="61421">MSDLLNAFHGVLNSTIFQTARGLVSKDKFRFISNGYNLDLTYITERVIAMGYPGDGIHSTYRNSADDVSRFFREFHPGHYKIFNVSEVPYAAGASSKLGGPDVCLFLGWPDHHSPSLRRLLEVVLLMDQWLIEDPSNVAAVHCQAGRGRTGLVIAAYLLYIGLFHHADDALAYFASTRSATSEGVSSPAQRRYVQYFSSILPQLRACVCSPSMPSSEARPSRSRHDRDPLKYIDFPPGRVYPTKEFRKIVIKNLPSISPFIPFVQLCDVKQWPYVTIFNASANAHFTPVDQQVTIEINRYVEGDFLLRLFNQNSTFGFLNEGLLCRMAFNTLFMSPHRMEDNHYVFEITKYDIDSAKSGPLRDPRFAENFKIEIHYLNAEAAHPEHRPMSPQSSVMRDEGEQVTRGSLYPRLDNPYTSPPSPVKAPPLPPKTRADSKNTRESFVGRTVVVDLSKTAAPFDEEAFKRFFSVCGDISHHLISWPLCVILFREQKSADTALYLNGGLLMNGPVEIMTMQTSMQKRPNDAETISDLASRILLSQKNER</sequence>
<dbReference type="GO" id="GO:0042995">
    <property type="term" value="C:cell projection"/>
    <property type="evidence" value="ECO:0007669"/>
    <property type="project" value="UniProtKB-SubCell"/>
</dbReference>
<dbReference type="Gene3D" id="3.90.190.10">
    <property type="entry name" value="Protein tyrosine phosphatase superfamily"/>
    <property type="match status" value="1"/>
</dbReference>
<dbReference type="STRING" id="1890364.A0A2P6NJA8"/>
<evidence type="ECO:0000256" key="5">
    <source>
        <dbReference type="SAM" id="MobiDB-lite"/>
    </source>
</evidence>
<evidence type="ECO:0000256" key="2">
    <source>
        <dbReference type="ARBA" id="ARBA00007881"/>
    </source>
</evidence>
<dbReference type="InterPro" id="IPR000242">
    <property type="entry name" value="PTP_cat"/>
</dbReference>
<dbReference type="PROSITE" id="PS51182">
    <property type="entry name" value="C2_TENSIN"/>
    <property type="match status" value="1"/>
</dbReference>
<proteinExistence type="inferred from homology"/>
<dbReference type="PANTHER" id="PTHR12305">
    <property type="entry name" value="PHOSPHATASE WITH HOMOLOGY TO TENSIN"/>
    <property type="match status" value="1"/>
</dbReference>
<dbReference type="GO" id="GO:0048870">
    <property type="term" value="P:cell motility"/>
    <property type="evidence" value="ECO:0007669"/>
    <property type="project" value="TreeGrafter"/>
</dbReference>
<dbReference type="SUPFAM" id="SSF54928">
    <property type="entry name" value="RNA-binding domain, RBD"/>
    <property type="match status" value="1"/>
</dbReference>
<feature type="domain" description="Phosphatase tensin-type" evidence="8">
    <location>
        <begin position="29"/>
        <end position="204"/>
    </location>
</feature>
<dbReference type="GO" id="GO:0005634">
    <property type="term" value="C:nucleus"/>
    <property type="evidence" value="ECO:0007669"/>
    <property type="project" value="TreeGrafter"/>
</dbReference>
<organism evidence="10 11">
    <name type="scientific">Planoprotostelium fungivorum</name>
    <dbReference type="NCBI Taxonomy" id="1890364"/>
    <lineage>
        <taxon>Eukaryota</taxon>
        <taxon>Amoebozoa</taxon>
        <taxon>Evosea</taxon>
        <taxon>Variosea</taxon>
        <taxon>Cavosteliida</taxon>
        <taxon>Cavosteliaceae</taxon>
        <taxon>Planoprotostelium</taxon>
    </lineage>
</organism>
<dbReference type="GO" id="GO:0005886">
    <property type="term" value="C:plasma membrane"/>
    <property type="evidence" value="ECO:0007669"/>
    <property type="project" value="TreeGrafter"/>
</dbReference>
<comment type="caution">
    <text evidence="10">The sequence shown here is derived from an EMBL/GenBank/DDBJ whole genome shotgun (WGS) entry which is preliminary data.</text>
</comment>
<dbReference type="Gene3D" id="2.60.40.1110">
    <property type="match status" value="1"/>
</dbReference>
<comment type="similarity">
    <text evidence="2">Belongs to the PTEN phosphatase protein family.</text>
</comment>
<dbReference type="OrthoDB" id="16692at2759"/>
<dbReference type="Pfam" id="PF22785">
    <property type="entry name" value="Tc-R-P"/>
    <property type="match status" value="1"/>
</dbReference>
<feature type="domain" description="C2 tensin-type" evidence="9">
    <location>
        <begin position="241"/>
        <end position="379"/>
    </location>
</feature>